<dbReference type="Proteomes" id="UP000799324">
    <property type="component" value="Unassembled WGS sequence"/>
</dbReference>
<gene>
    <name evidence="1" type="ORF">K491DRAFT_569119</name>
</gene>
<dbReference type="AlphaFoldDB" id="A0A6A6TBI5"/>
<dbReference type="OrthoDB" id="661148at2759"/>
<evidence type="ECO:0000313" key="2">
    <source>
        <dbReference type="Proteomes" id="UP000799324"/>
    </source>
</evidence>
<protein>
    <submittedName>
        <fullName evidence="1">Uncharacterized protein</fullName>
    </submittedName>
</protein>
<proteinExistence type="predicted"/>
<accession>A0A6A6TBI5</accession>
<evidence type="ECO:0000313" key="1">
    <source>
        <dbReference type="EMBL" id="KAF2656248.1"/>
    </source>
</evidence>
<feature type="non-terminal residue" evidence="1">
    <location>
        <position position="189"/>
    </location>
</feature>
<organism evidence="1 2">
    <name type="scientific">Lophiostoma macrostomum CBS 122681</name>
    <dbReference type="NCBI Taxonomy" id="1314788"/>
    <lineage>
        <taxon>Eukaryota</taxon>
        <taxon>Fungi</taxon>
        <taxon>Dikarya</taxon>
        <taxon>Ascomycota</taxon>
        <taxon>Pezizomycotina</taxon>
        <taxon>Dothideomycetes</taxon>
        <taxon>Pleosporomycetidae</taxon>
        <taxon>Pleosporales</taxon>
        <taxon>Lophiostomataceae</taxon>
        <taxon>Lophiostoma</taxon>
    </lineage>
</organism>
<sequence>MTTPSALKAKDREKPTWTYELRLDRKTSNRVLENLDSPPSKEHKKGRKVQCTYLHAPNYSTLTFLGPDGRRYKWVSHAPVTSINGGRFDTLRHALFVDNSANGNRDPLYGQIVADHCFWDGFTSPGCLPDEALHIRSETEDLQCIVATLQVMKDWEKVTMREEKRESAVRFASSVELARKGTLGRKSYW</sequence>
<name>A0A6A6TBI5_9PLEO</name>
<keyword evidence="2" id="KW-1185">Reference proteome</keyword>
<dbReference type="EMBL" id="MU004338">
    <property type="protein sequence ID" value="KAF2656248.1"/>
    <property type="molecule type" value="Genomic_DNA"/>
</dbReference>
<reference evidence="1" key="1">
    <citation type="journal article" date="2020" name="Stud. Mycol.">
        <title>101 Dothideomycetes genomes: a test case for predicting lifestyles and emergence of pathogens.</title>
        <authorList>
            <person name="Haridas S."/>
            <person name="Albert R."/>
            <person name="Binder M."/>
            <person name="Bloem J."/>
            <person name="Labutti K."/>
            <person name="Salamov A."/>
            <person name="Andreopoulos B."/>
            <person name="Baker S."/>
            <person name="Barry K."/>
            <person name="Bills G."/>
            <person name="Bluhm B."/>
            <person name="Cannon C."/>
            <person name="Castanera R."/>
            <person name="Culley D."/>
            <person name="Daum C."/>
            <person name="Ezra D."/>
            <person name="Gonzalez J."/>
            <person name="Henrissat B."/>
            <person name="Kuo A."/>
            <person name="Liang C."/>
            <person name="Lipzen A."/>
            <person name="Lutzoni F."/>
            <person name="Magnuson J."/>
            <person name="Mondo S."/>
            <person name="Nolan M."/>
            <person name="Ohm R."/>
            <person name="Pangilinan J."/>
            <person name="Park H.-J."/>
            <person name="Ramirez L."/>
            <person name="Alfaro M."/>
            <person name="Sun H."/>
            <person name="Tritt A."/>
            <person name="Yoshinaga Y."/>
            <person name="Zwiers L.-H."/>
            <person name="Turgeon B."/>
            <person name="Goodwin S."/>
            <person name="Spatafora J."/>
            <person name="Crous P."/>
            <person name="Grigoriev I."/>
        </authorList>
    </citation>
    <scope>NUCLEOTIDE SEQUENCE</scope>
    <source>
        <strain evidence="1">CBS 122681</strain>
    </source>
</reference>